<name>A0A239DR20_9RHOB</name>
<dbReference type="RefSeq" id="WP_089277360.1">
    <property type="nucleotide sequence ID" value="NZ_FZON01000011.1"/>
</dbReference>
<gene>
    <name evidence="2" type="ORF">SAMN04488078_101184</name>
</gene>
<feature type="transmembrane region" description="Helical" evidence="1">
    <location>
        <begin position="95"/>
        <end position="115"/>
    </location>
</feature>
<sequence length="231" mass="24290">MPELMEGAIFLAIVTAVVVRAVVNRSGTRRLPLWATALVGVATAWLGMPALAWAQDLWRSTSWLPEITSGALFIGVWVALIAAVLFERKGAPRRVPLWAAALAGGVATFAVPPLLDAVTGSYQRASFRSDVNHCTRGMLGQVQPQDVTNTCDFPITVGLCLPTEQNPDPCAQSVTIAPGEVARFDPGTAGLSSLPSNPAGLTVVACRLPHRPSRTPKVTGRGFDGVCLPAG</sequence>
<evidence type="ECO:0000256" key="1">
    <source>
        <dbReference type="SAM" id="Phobius"/>
    </source>
</evidence>
<dbReference type="AlphaFoldDB" id="A0A239DR20"/>
<accession>A0A239DR20</accession>
<keyword evidence="1" id="KW-1133">Transmembrane helix</keyword>
<organism evidence="2 3">
    <name type="scientific">Antarctobacter heliothermus</name>
    <dbReference type="NCBI Taxonomy" id="74033"/>
    <lineage>
        <taxon>Bacteria</taxon>
        <taxon>Pseudomonadati</taxon>
        <taxon>Pseudomonadota</taxon>
        <taxon>Alphaproteobacteria</taxon>
        <taxon>Rhodobacterales</taxon>
        <taxon>Roseobacteraceae</taxon>
        <taxon>Antarctobacter</taxon>
    </lineage>
</organism>
<feature type="transmembrane region" description="Helical" evidence="1">
    <location>
        <begin position="67"/>
        <end position="86"/>
    </location>
</feature>
<keyword evidence="1" id="KW-0472">Membrane</keyword>
<feature type="transmembrane region" description="Helical" evidence="1">
    <location>
        <begin position="35"/>
        <end position="55"/>
    </location>
</feature>
<evidence type="ECO:0000313" key="3">
    <source>
        <dbReference type="Proteomes" id="UP000198440"/>
    </source>
</evidence>
<dbReference type="OrthoDB" id="7724966at2"/>
<dbReference type="Proteomes" id="UP000198440">
    <property type="component" value="Unassembled WGS sequence"/>
</dbReference>
<dbReference type="EMBL" id="FZON01000011">
    <property type="protein sequence ID" value="SNS34173.1"/>
    <property type="molecule type" value="Genomic_DNA"/>
</dbReference>
<reference evidence="2 3" key="1">
    <citation type="submission" date="2017-06" db="EMBL/GenBank/DDBJ databases">
        <authorList>
            <person name="Kim H.J."/>
            <person name="Triplett B.A."/>
        </authorList>
    </citation>
    <scope>NUCLEOTIDE SEQUENCE [LARGE SCALE GENOMIC DNA]</scope>
    <source>
        <strain evidence="2 3">DSM 11445</strain>
    </source>
</reference>
<evidence type="ECO:0000313" key="2">
    <source>
        <dbReference type="EMBL" id="SNS34173.1"/>
    </source>
</evidence>
<proteinExistence type="predicted"/>
<protein>
    <submittedName>
        <fullName evidence="2">Uncharacterized protein</fullName>
    </submittedName>
</protein>
<keyword evidence="1" id="KW-0812">Transmembrane</keyword>
<feature type="transmembrane region" description="Helical" evidence="1">
    <location>
        <begin position="6"/>
        <end position="23"/>
    </location>
</feature>